<name>F0WAR0_9STRA</name>
<dbReference type="AlphaFoldDB" id="F0WAR0"/>
<reference evidence="2" key="2">
    <citation type="submission" date="2011-02" db="EMBL/GenBank/DDBJ databases">
        <authorList>
            <person name="MacLean D."/>
        </authorList>
    </citation>
    <scope>NUCLEOTIDE SEQUENCE</scope>
</reference>
<accession>F0WAR0</accession>
<proteinExistence type="predicted"/>
<sequence length="192" mass="21159">MSMDGGNRPVAANPFLMFLCFPVTCSTKALLAVLTALSFDSVVAELQDAIFVISLVFYTLERVEHGDVKRLYEVRCVGWKANQQNLTPLTVLDGVEADVRRAPITYEQDGAGNRGRHTGGKVVDPLEENVAVDEALCCGSDGRALHCALVQDLPRHVHARNDKMRWHREAACCHSGNKRQMEAGFGDVRVHV</sequence>
<evidence type="ECO:0000256" key="1">
    <source>
        <dbReference type="SAM" id="Phobius"/>
    </source>
</evidence>
<dbReference type="HOGENOM" id="CLU_1417490_0_0_1"/>
<gene>
    <name evidence="2" type="primary">AlNc14C47G3774</name>
    <name evidence="2" type="ORF">ALNC14_043750</name>
</gene>
<dbReference type="EMBL" id="FR824092">
    <property type="protein sequence ID" value="CCA18232.1"/>
    <property type="molecule type" value="Genomic_DNA"/>
</dbReference>
<feature type="transmembrane region" description="Helical" evidence="1">
    <location>
        <begin position="12"/>
        <end position="36"/>
    </location>
</feature>
<organism evidence="2">
    <name type="scientific">Albugo laibachii Nc14</name>
    <dbReference type="NCBI Taxonomy" id="890382"/>
    <lineage>
        <taxon>Eukaryota</taxon>
        <taxon>Sar</taxon>
        <taxon>Stramenopiles</taxon>
        <taxon>Oomycota</taxon>
        <taxon>Peronosporomycetes</taxon>
        <taxon>Albuginales</taxon>
        <taxon>Albuginaceae</taxon>
        <taxon>Albugo</taxon>
    </lineage>
</organism>
<evidence type="ECO:0000313" key="2">
    <source>
        <dbReference type="EMBL" id="CCA18232.1"/>
    </source>
</evidence>
<keyword evidence="1" id="KW-0812">Transmembrane</keyword>
<keyword evidence="1" id="KW-1133">Transmembrane helix</keyword>
<keyword evidence="1" id="KW-0472">Membrane</keyword>
<protein>
    <submittedName>
        <fullName evidence="2">AlNc14C47G3774 protein</fullName>
    </submittedName>
</protein>
<reference evidence="2" key="1">
    <citation type="journal article" date="2011" name="PLoS Biol.">
        <title>Gene gain and loss during evolution of obligate parasitism in the white rust pathogen of Arabidopsis thaliana.</title>
        <authorList>
            <person name="Kemen E."/>
            <person name="Gardiner A."/>
            <person name="Schultz-Larsen T."/>
            <person name="Kemen A.C."/>
            <person name="Balmuth A.L."/>
            <person name="Robert-Seilaniantz A."/>
            <person name="Bailey K."/>
            <person name="Holub E."/>
            <person name="Studholme D.J."/>
            <person name="Maclean D."/>
            <person name="Jones J.D."/>
        </authorList>
    </citation>
    <scope>NUCLEOTIDE SEQUENCE</scope>
</reference>